<accession>A0ABD1HUV4</accession>
<dbReference type="PANTHER" id="PTHR21092:SF0">
    <property type="entry name" value="NICASTRIN"/>
    <property type="match status" value="1"/>
</dbReference>
<proteinExistence type="predicted"/>
<dbReference type="AlphaFoldDB" id="A0ABD1HUV4"/>
<dbReference type="EMBL" id="JBEAFC010000004">
    <property type="protein sequence ID" value="KAL1560266.1"/>
    <property type="molecule type" value="Genomic_DNA"/>
</dbReference>
<name>A0ABD1HUV4_SALDI</name>
<protein>
    <submittedName>
        <fullName evidence="1">Uncharacterized protein</fullName>
    </submittedName>
</protein>
<dbReference type="PANTHER" id="PTHR21092">
    <property type="entry name" value="NICASTRIN"/>
    <property type="match status" value="1"/>
</dbReference>
<sequence>MEELFDCLLDCEPGLSCGLVKRYISPLTTCPSHYVGVILGGPSSTACYLIYAGDISRFVWNFLAAKTTLPSMSASSSCPKQCNGNGELCIRQEAVEEGVFTISSTWYVPAYSTRLKYEHEGLKVLGSNSSNMMGSKDSVWTEIYWDMIHVRFYLDTQSKMVYTTM</sequence>
<dbReference type="InterPro" id="IPR008710">
    <property type="entry name" value="Nicastrin"/>
</dbReference>
<evidence type="ECO:0000313" key="2">
    <source>
        <dbReference type="Proteomes" id="UP001567538"/>
    </source>
</evidence>
<evidence type="ECO:0000313" key="1">
    <source>
        <dbReference type="EMBL" id="KAL1560266.1"/>
    </source>
</evidence>
<comment type="caution">
    <text evidence="1">The sequence shown here is derived from an EMBL/GenBank/DDBJ whole genome shotgun (WGS) entry which is preliminary data.</text>
</comment>
<reference evidence="1 2" key="1">
    <citation type="submission" date="2024-06" db="EMBL/GenBank/DDBJ databases">
        <title>A chromosome level genome sequence of Diviner's sage (Salvia divinorum).</title>
        <authorList>
            <person name="Ford S.A."/>
            <person name="Ro D.-K."/>
            <person name="Ness R.W."/>
            <person name="Phillips M.A."/>
        </authorList>
    </citation>
    <scope>NUCLEOTIDE SEQUENCE [LARGE SCALE GENOMIC DNA]</scope>
    <source>
        <strain evidence="1">SAF-2024a</strain>
        <tissue evidence="1">Leaf</tissue>
    </source>
</reference>
<dbReference type="Proteomes" id="UP001567538">
    <property type="component" value="Unassembled WGS sequence"/>
</dbReference>
<keyword evidence="2" id="KW-1185">Reference proteome</keyword>
<organism evidence="1 2">
    <name type="scientific">Salvia divinorum</name>
    <name type="common">Maria pastora</name>
    <name type="synonym">Diviner's sage</name>
    <dbReference type="NCBI Taxonomy" id="28513"/>
    <lineage>
        <taxon>Eukaryota</taxon>
        <taxon>Viridiplantae</taxon>
        <taxon>Streptophyta</taxon>
        <taxon>Embryophyta</taxon>
        <taxon>Tracheophyta</taxon>
        <taxon>Spermatophyta</taxon>
        <taxon>Magnoliopsida</taxon>
        <taxon>eudicotyledons</taxon>
        <taxon>Gunneridae</taxon>
        <taxon>Pentapetalae</taxon>
        <taxon>asterids</taxon>
        <taxon>lamiids</taxon>
        <taxon>Lamiales</taxon>
        <taxon>Lamiaceae</taxon>
        <taxon>Nepetoideae</taxon>
        <taxon>Mentheae</taxon>
        <taxon>Salviinae</taxon>
        <taxon>Salvia</taxon>
        <taxon>Salvia subgen. Calosphace</taxon>
    </lineage>
</organism>
<gene>
    <name evidence="1" type="ORF">AAHA92_10498</name>
</gene>